<proteinExistence type="predicted"/>
<evidence type="ECO:0000313" key="1">
    <source>
        <dbReference type="EMBL" id="EMG36885.1"/>
    </source>
</evidence>
<protein>
    <submittedName>
        <fullName evidence="1">LysR family regulator</fullName>
    </submittedName>
</protein>
<dbReference type="Gene3D" id="3.40.190.10">
    <property type="entry name" value="Periplasmic binding protein-like II"/>
    <property type="match status" value="1"/>
</dbReference>
<name>M5PS43_DESAF</name>
<comment type="caution">
    <text evidence="1">The sequence shown here is derived from an EMBL/GenBank/DDBJ whole genome shotgun (WGS) entry which is preliminary data.</text>
</comment>
<dbReference type="EMBL" id="AOSV01000025">
    <property type="protein sequence ID" value="EMG36885.1"/>
    <property type="molecule type" value="Genomic_DNA"/>
</dbReference>
<dbReference type="SUPFAM" id="SSF53850">
    <property type="entry name" value="Periplasmic binding protein-like II"/>
    <property type="match status" value="1"/>
</dbReference>
<dbReference type="Proteomes" id="UP000011922">
    <property type="component" value="Unassembled WGS sequence"/>
</dbReference>
<reference evidence="1 2" key="1">
    <citation type="journal article" date="2013" name="Genome Announc.">
        <title>Draft Genome Sequence for Desulfovibrio africanus Strain PCS.</title>
        <authorList>
            <person name="Brown S.D."/>
            <person name="Utturkar S.M."/>
            <person name="Arkin A.P."/>
            <person name="Deutschbauer A.M."/>
            <person name="Elias D.A."/>
            <person name="Hazen T.C."/>
            <person name="Chakraborty R."/>
        </authorList>
    </citation>
    <scope>NUCLEOTIDE SEQUENCE [LARGE SCALE GENOMIC DNA]</scope>
    <source>
        <strain evidence="1 2">PCS</strain>
    </source>
</reference>
<sequence length="94" mass="9758">MSALDAIGRSHRIAYVSPSIAGIQAAMAAGLAVAPIGLSAVPPGARLLTPDMGFPALPTARLMLRRNPESRSPAVNCLAEHMAEGFRENQAVLP</sequence>
<evidence type="ECO:0000313" key="2">
    <source>
        <dbReference type="Proteomes" id="UP000011922"/>
    </source>
</evidence>
<dbReference type="AlphaFoldDB" id="M5PS43"/>
<dbReference type="PATRIC" id="fig|1262666.3.peg.2342"/>
<accession>M5PS43</accession>
<organism evidence="1 2">
    <name type="scientific">Desulfocurvibacter africanus PCS</name>
    <dbReference type="NCBI Taxonomy" id="1262666"/>
    <lineage>
        <taxon>Bacteria</taxon>
        <taxon>Pseudomonadati</taxon>
        <taxon>Thermodesulfobacteriota</taxon>
        <taxon>Desulfovibrionia</taxon>
        <taxon>Desulfovibrionales</taxon>
        <taxon>Desulfovibrionaceae</taxon>
        <taxon>Desulfocurvibacter</taxon>
    </lineage>
</organism>
<gene>
    <name evidence="1" type="ORF">PCS_02305</name>
</gene>